<dbReference type="AlphaFoldDB" id="A0A5J4WMG8"/>
<dbReference type="InterPro" id="IPR043502">
    <property type="entry name" value="DNA/RNA_pol_sf"/>
</dbReference>
<evidence type="ECO:0000313" key="2">
    <source>
        <dbReference type="EMBL" id="KAA6395449.1"/>
    </source>
</evidence>
<evidence type="ECO:0000256" key="1">
    <source>
        <dbReference type="SAM" id="MobiDB-lite"/>
    </source>
</evidence>
<organism evidence="2 3">
    <name type="scientific">Streblomastix strix</name>
    <dbReference type="NCBI Taxonomy" id="222440"/>
    <lineage>
        <taxon>Eukaryota</taxon>
        <taxon>Metamonada</taxon>
        <taxon>Preaxostyla</taxon>
        <taxon>Oxymonadida</taxon>
        <taxon>Streblomastigidae</taxon>
        <taxon>Streblomastix</taxon>
    </lineage>
</organism>
<accession>A0A5J4WMG8</accession>
<feature type="region of interest" description="Disordered" evidence="1">
    <location>
        <begin position="63"/>
        <end position="87"/>
    </location>
</feature>
<dbReference type="SUPFAM" id="SSF56672">
    <property type="entry name" value="DNA/RNA polymerases"/>
    <property type="match status" value="1"/>
</dbReference>
<dbReference type="OrthoDB" id="115435at2759"/>
<dbReference type="Proteomes" id="UP000324800">
    <property type="component" value="Unassembled WGS sequence"/>
</dbReference>
<sequence length="134" mass="15555">MIREVGNMTIEVTINDPSQKSMPSIKHLSFNNNNPKKTQVSSWGDCCNWRQIRLKQSLRQLQTKSQELDQLGSSQNGQRQEHRESFREREKLRNIIFEELEDGVIRAAKPGEVKFLSPVHVVPKKGGKWRKTLD</sequence>
<dbReference type="EMBL" id="SNRW01001681">
    <property type="protein sequence ID" value="KAA6395449.1"/>
    <property type="molecule type" value="Genomic_DNA"/>
</dbReference>
<feature type="non-terminal residue" evidence="2">
    <location>
        <position position="134"/>
    </location>
</feature>
<gene>
    <name evidence="2" type="ORF">EZS28_009020</name>
</gene>
<reference evidence="2 3" key="1">
    <citation type="submission" date="2019-03" db="EMBL/GenBank/DDBJ databases">
        <title>Single cell metagenomics reveals metabolic interactions within the superorganism composed of flagellate Streblomastix strix and complex community of Bacteroidetes bacteria on its surface.</title>
        <authorList>
            <person name="Treitli S.C."/>
            <person name="Kolisko M."/>
            <person name="Husnik F."/>
            <person name="Keeling P."/>
            <person name="Hampl V."/>
        </authorList>
    </citation>
    <scope>NUCLEOTIDE SEQUENCE [LARGE SCALE GENOMIC DNA]</scope>
    <source>
        <strain evidence="2">ST1C</strain>
    </source>
</reference>
<proteinExistence type="predicted"/>
<protein>
    <submittedName>
        <fullName evidence="2">Uncharacterized protein</fullName>
    </submittedName>
</protein>
<dbReference type="Gene3D" id="3.10.10.10">
    <property type="entry name" value="HIV Type 1 Reverse Transcriptase, subunit A, domain 1"/>
    <property type="match status" value="1"/>
</dbReference>
<evidence type="ECO:0000313" key="3">
    <source>
        <dbReference type="Proteomes" id="UP000324800"/>
    </source>
</evidence>
<name>A0A5J4WMG8_9EUKA</name>
<comment type="caution">
    <text evidence="2">The sequence shown here is derived from an EMBL/GenBank/DDBJ whole genome shotgun (WGS) entry which is preliminary data.</text>
</comment>